<evidence type="ECO:0000313" key="2">
    <source>
        <dbReference type="Proteomes" id="UP001150581"/>
    </source>
</evidence>
<protein>
    <submittedName>
        <fullName evidence="1">Uncharacterized protein</fullName>
    </submittedName>
</protein>
<comment type="caution">
    <text evidence="1">The sequence shown here is derived from an EMBL/GenBank/DDBJ whole genome shotgun (WGS) entry which is preliminary data.</text>
</comment>
<dbReference type="EMBL" id="JANBPG010000272">
    <property type="protein sequence ID" value="KAJ1898063.1"/>
    <property type="molecule type" value="Genomic_DNA"/>
</dbReference>
<proteinExistence type="predicted"/>
<accession>A0ACC1INP8</accession>
<dbReference type="Proteomes" id="UP001150581">
    <property type="component" value="Unassembled WGS sequence"/>
</dbReference>
<gene>
    <name evidence="1" type="ORF">LPJ66_002983</name>
</gene>
<organism evidence="1 2">
    <name type="scientific">Kickxella alabastrina</name>
    <dbReference type="NCBI Taxonomy" id="61397"/>
    <lineage>
        <taxon>Eukaryota</taxon>
        <taxon>Fungi</taxon>
        <taxon>Fungi incertae sedis</taxon>
        <taxon>Zoopagomycota</taxon>
        <taxon>Kickxellomycotina</taxon>
        <taxon>Kickxellomycetes</taxon>
        <taxon>Kickxellales</taxon>
        <taxon>Kickxellaceae</taxon>
        <taxon>Kickxella</taxon>
    </lineage>
</organism>
<name>A0ACC1INP8_9FUNG</name>
<sequence>MRITSCVAFIATALVLHTGRTVGHPAVLPDKAKELWQATPEVTQPPAGMPDFYRPSVARRPRPPSGVHVPAPKDHAKVDEQDGSANFNLWAAQNKTAPGYQTRVPTVKGIISVLDSNEQSPLNTDQPLVFPSVNSPYTPNTNLFDANTVRTPLVTNKWWQNLIVEKGVDPIHPHPYMVKCLSKSSVVGFPKFQASKNAFTSSQPPDWEISDASGALTKRQVTAFDALGVEVTWSGKSAASMKSRFYKGFPLLTYEMNSMAPSLKTIHAIIKVQQLGRTINSYGVNTSENATRLARQMVEQPSLTQITLNDNSEWLIVSKPTIVWKNSGNGMLVQQNPGAYSGVVQIAHLGDKPTENINVLQKYAGNYPIEASITYAKVENKQNVGRSSDVVFFYKPNAGNGGDTSRVFDAGEVPAAVTLLSLVLPHHVDLLPRKALLSPGLSGYRSAKGPLTAVVGNIISYSQPLQTVSFDGAQKISPGDKAEIQHQLLRDLAINTNITAPDPYFFGKGIAKIARLYQIAQEIGDSASAYTLSTKLVAHMTPWLITKNNDDPLVYDSSWGGIVSTKGLADPGADFGQGRYNDHHFHYGYFLYAGAILAKYDINAFAPFREALNQMLRDYANPTYIDKQFPYMRHFDPYDGHSWAAGLFTFGDGRNQESSGEAVNAYYSAYLYALATGLQETADFYEIILNMEATSGRRYWHPTRAQSKELFGEPFVHNAVGILWASKADYATFFGVNPEYIYGIQMLPFTPATKLLVTAEWVKDAWCPEGSSACAGGMQAAAEQAGNNAWANLLYTAYSLVDRNTAWNKVIGGMPDDGNTLTNAMHWIATSGKQGTDVK</sequence>
<keyword evidence="2" id="KW-1185">Reference proteome</keyword>
<evidence type="ECO:0000313" key="1">
    <source>
        <dbReference type="EMBL" id="KAJ1898063.1"/>
    </source>
</evidence>
<reference evidence="1" key="1">
    <citation type="submission" date="2022-07" db="EMBL/GenBank/DDBJ databases">
        <title>Phylogenomic reconstructions and comparative analyses of Kickxellomycotina fungi.</title>
        <authorList>
            <person name="Reynolds N.K."/>
            <person name="Stajich J.E."/>
            <person name="Barry K."/>
            <person name="Grigoriev I.V."/>
            <person name="Crous P."/>
            <person name="Smith M.E."/>
        </authorList>
    </citation>
    <scope>NUCLEOTIDE SEQUENCE</scope>
    <source>
        <strain evidence="1">Benny 63K</strain>
    </source>
</reference>